<sequence length="100" mass="10512">MVKTDDTTGNTAAKLLYRPFGLIGSVAGGAVAGVVFKQIWKRATPGDNADAPGALESEHRLREILVAAALQGALFALVKALVDRGMANVFTKFIGEWPGD</sequence>
<gene>
    <name evidence="2" type="ORF">AAFP32_01920</name>
</gene>
<reference evidence="2" key="1">
    <citation type="submission" date="2024-06" db="EMBL/GenBank/DDBJ databases">
        <title>Brevibacterium koreense sp. nov., isolated from jogae-jeotgal, a Korean fermented seafood.</title>
        <authorList>
            <person name="Whon T.W."/>
            <person name="Nam S."/>
            <person name="Kim Y."/>
        </authorList>
    </citation>
    <scope>NUCLEOTIDE SEQUENCE</scope>
    <source>
        <strain evidence="2">CBA3109</strain>
    </source>
</reference>
<dbReference type="AlphaFoldDB" id="A0AAU7ULM9"/>
<evidence type="ECO:0000313" key="2">
    <source>
        <dbReference type="EMBL" id="XBV89513.1"/>
    </source>
</evidence>
<dbReference type="KEGG" id="bkr:AAFP32_01920"/>
<dbReference type="RefSeq" id="WP_167193785.1">
    <property type="nucleotide sequence ID" value="NZ_CP158281.1"/>
</dbReference>
<accession>A0AAU7ULM9</accession>
<keyword evidence="1" id="KW-0812">Transmembrane</keyword>
<evidence type="ECO:0000256" key="1">
    <source>
        <dbReference type="SAM" id="Phobius"/>
    </source>
</evidence>
<keyword evidence="1" id="KW-1133">Transmembrane helix</keyword>
<feature type="transmembrane region" description="Helical" evidence="1">
    <location>
        <begin position="15"/>
        <end position="36"/>
    </location>
</feature>
<dbReference type="EMBL" id="CP158281">
    <property type="protein sequence ID" value="XBV89513.1"/>
    <property type="molecule type" value="Genomic_DNA"/>
</dbReference>
<name>A0AAU7ULM9_9MICO</name>
<dbReference type="InterPro" id="IPR025329">
    <property type="entry name" value="DUF4235"/>
</dbReference>
<protein>
    <submittedName>
        <fullName evidence="2">DUF4235 domain-containing protein</fullName>
    </submittedName>
</protein>
<organism evidence="2">
    <name type="scientific">Brevibacterium koreense</name>
    <dbReference type="NCBI Taxonomy" id="3140787"/>
    <lineage>
        <taxon>Bacteria</taxon>
        <taxon>Bacillati</taxon>
        <taxon>Actinomycetota</taxon>
        <taxon>Actinomycetes</taxon>
        <taxon>Micrococcales</taxon>
        <taxon>Brevibacteriaceae</taxon>
        <taxon>Brevibacterium</taxon>
    </lineage>
</organism>
<proteinExistence type="predicted"/>
<dbReference type="Pfam" id="PF14019">
    <property type="entry name" value="DUF4235"/>
    <property type="match status" value="1"/>
</dbReference>
<keyword evidence="1" id="KW-0472">Membrane</keyword>